<dbReference type="SUPFAM" id="SSF52283">
    <property type="entry name" value="Formate/glycerate dehydrogenase catalytic domain-like"/>
    <property type="match status" value="1"/>
</dbReference>
<dbReference type="SUPFAM" id="SSF51735">
    <property type="entry name" value="NAD(P)-binding Rossmann-fold domains"/>
    <property type="match status" value="1"/>
</dbReference>
<evidence type="ECO:0000313" key="4">
    <source>
        <dbReference type="EMBL" id="STD59195.1"/>
    </source>
</evidence>
<reference evidence="4 5" key="1">
    <citation type="submission" date="2018-06" db="EMBL/GenBank/DDBJ databases">
        <authorList>
            <consortium name="Pathogen Informatics"/>
            <person name="Doyle S."/>
        </authorList>
    </citation>
    <scope>NUCLEOTIDE SEQUENCE [LARGE SCALE GENOMIC DNA]</scope>
    <source>
        <strain evidence="4 5">NCTC13456</strain>
    </source>
</reference>
<dbReference type="InterPro" id="IPR036291">
    <property type="entry name" value="NAD(P)-bd_dom_sf"/>
</dbReference>
<evidence type="ECO:0000256" key="1">
    <source>
        <dbReference type="ARBA" id="ARBA00023002"/>
    </source>
</evidence>
<dbReference type="GO" id="GO:0051287">
    <property type="term" value="F:NAD binding"/>
    <property type="evidence" value="ECO:0007669"/>
    <property type="project" value="InterPro"/>
</dbReference>
<dbReference type="GO" id="GO:0030267">
    <property type="term" value="F:glyoxylate reductase (NADPH) activity"/>
    <property type="evidence" value="ECO:0007669"/>
    <property type="project" value="UniProtKB-EC"/>
</dbReference>
<dbReference type="Proteomes" id="UP000254737">
    <property type="component" value="Unassembled WGS sequence"/>
</dbReference>
<dbReference type="InterPro" id="IPR006140">
    <property type="entry name" value="D-isomer_DH_NAD-bd"/>
</dbReference>
<dbReference type="Pfam" id="PF02826">
    <property type="entry name" value="2-Hacid_dh_C"/>
    <property type="match status" value="1"/>
</dbReference>
<accession>A0A376GEC4</accession>
<name>A0A376GEC4_9FLAO</name>
<dbReference type="CDD" id="cd12164">
    <property type="entry name" value="GDH_like_2"/>
    <property type="match status" value="1"/>
</dbReference>
<evidence type="ECO:0000256" key="2">
    <source>
        <dbReference type="ARBA" id="ARBA00023027"/>
    </source>
</evidence>
<dbReference type="Gene3D" id="3.40.50.720">
    <property type="entry name" value="NAD(P)-binding Rossmann-like Domain"/>
    <property type="match status" value="2"/>
</dbReference>
<dbReference type="EMBL" id="UFXS01000001">
    <property type="protein sequence ID" value="STD59195.1"/>
    <property type="molecule type" value="Genomic_DNA"/>
</dbReference>
<dbReference type="AlphaFoldDB" id="A0A376GEC4"/>
<feature type="domain" description="D-isomer specific 2-hydroxyacid dehydrogenase NAD-binding" evidence="3">
    <location>
        <begin position="101"/>
        <end position="273"/>
    </location>
</feature>
<evidence type="ECO:0000313" key="5">
    <source>
        <dbReference type="Proteomes" id="UP000254737"/>
    </source>
</evidence>
<protein>
    <submittedName>
        <fullName evidence="4">Glyoxylate/hydroxypyruvate reductase A</fullName>
        <ecNumber evidence="4">1.1.1.79</ecNumber>
    </submittedName>
</protein>
<gene>
    <name evidence="4" type="primary">ghrA</name>
    <name evidence="4" type="ORF">NCTC13456_02826</name>
</gene>
<keyword evidence="4" id="KW-0670">Pyruvate</keyword>
<sequence length="308" mass="34866">MSVALIFNQKPTEEWQRNLQELLPDTKVEVYPNISNPKDVEFIATWKPHKNYVSEFPNLKVVQSVGAGIDHLLHTKILESIKVTRIVDPALKQEMFEHVLACVMTSMKNLLTYYKDQVRKEWNPTTYQNIKETTITILGLGEIGKLVAEQFVALGFQVKGWSNSPKNINGVESFVGKEGLNAVISNTNFIVNILPLTGDTKGILNKDFFAQCSAYTVLMNVGRGAHLIEKDLLIAIEEKQIKEAYLDVFVEEPLPENHPFWTNENVYVTPHIASVTNATTALKQVADNYNRMKNNETLLNEVSLERGY</sequence>
<keyword evidence="2" id="KW-0520">NAD</keyword>
<evidence type="ECO:0000259" key="3">
    <source>
        <dbReference type="Pfam" id="PF02826"/>
    </source>
</evidence>
<dbReference type="PANTHER" id="PTHR43333:SF1">
    <property type="entry name" value="D-ISOMER SPECIFIC 2-HYDROXYACID DEHYDROGENASE NAD-BINDING DOMAIN-CONTAINING PROTEIN"/>
    <property type="match status" value="1"/>
</dbReference>
<dbReference type="RefSeq" id="WP_115001186.1">
    <property type="nucleotide sequence ID" value="NZ_UFXS01000001.1"/>
</dbReference>
<organism evidence="4 5">
    <name type="scientific">Empedobacter falsenii</name>
    <dbReference type="NCBI Taxonomy" id="343874"/>
    <lineage>
        <taxon>Bacteria</taxon>
        <taxon>Pseudomonadati</taxon>
        <taxon>Bacteroidota</taxon>
        <taxon>Flavobacteriia</taxon>
        <taxon>Flavobacteriales</taxon>
        <taxon>Weeksellaceae</taxon>
        <taxon>Empedobacter</taxon>
    </lineage>
</organism>
<keyword evidence="1 4" id="KW-0560">Oxidoreductase</keyword>
<dbReference type="PANTHER" id="PTHR43333">
    <property type="entry name" value="2-HACID_DH_C DOMAIN-CONTAINING PROTEIN"/>
    <property type="match status" value="1"/>
</dbReference>
<dbReference type="EC" id="1.1.1.79" evidence="4"/>
<dbReference type="STRING" id="343874.GCA_000805695_02688"/>
<proteinExistence type="predicted"/>